<keyword evidence="5" id="KW-1185">Reference proteome</keyword>
<evidence type="ECO:0000256" key="1">
    <source>
        <dbReference type="ARBA" id="ARBA00023242"/>
    </source>
</evidence>
<dbReference type="PANTHER" id="PTHR10865">
    <property type="entry name" value="METASTASIS-ASSOCIATED PROTEIN AND MESODERM INDUCTION EARLY RESPONSE PROTEIN"/>
    <property type="match status" value="1"/>
</dbReference>
<dbReference type="InterPro" id="IPR040138">
    <property type="entry name" value="MIER/MTA"/>
</dbReference>
<dbReference type="GO" id="GO:0003714">
    <property type="term" value="F:transcription corepressor activity"/>
    <property type="evidence" value="ECO:0007669"/>
    <property type="project" value="TreeGrafter"/>
</dbReference>
<keyword evidence="2" id="KW-0732">Signal</keyword>
<dbReference type="GO" id="GO:0000122">
    <property type="term" value="P:negative regulation of transcription by RNA polymerase II"/>
    <property type="evidence" value="ECO:0007669"/>
    <property type="project" value="TreeGrafter"/>
</dbReference>
<evidence type="ECO:0000313" key="5">
    <source>
        <dbReference type="Proteomes" id="UP000314294"/>
    </source>
</evidence>
<dbReference type="AlphaFoldDB" id="A0A4Z2I0P8"/>
<reference evidence="4 5" key="1">
    <citation type="submission" date="2019-03" db="EMBL/GenBank/DDBJ databases">
        <title>First draft genome of Liparis tanakae, snailfish: a comprehensive survey of snailfish specific genes.</title>
        <authorList>
            <person name="Kim W."/>
            <person name="Song I."/>
            <person name="Jeong J.-H."/>
            <person name="Kim D."/>
            <person name="Kim S."/>
            <person name="Ryu S."/>
            <person name="Song J.Y."/>
            <person name="Lee S.K."/>
        </authorList>
    </citation>
    <scope>NUCLEOTIDE SEQUENCE [LARGE SCALE GENOMIC DNA]</scope>
    <source>
        <tissue evidence="4">Muscle</tissue>
    </source>
</reference>
<protein>
    <submittedName>
        <fullName evidence="4">Metastasis-associated protein MTA1</fullName>
    </submittedName>
</protein>
<feature type="domain" description="ELM2" evidence="3">
    <location>
        <begin position="200"/>
        <end position="253"/>
    </location>
</feature>
<dbReference type="GO" id="GO:0003713">
    <property type="term" value="F:transcription coactivator activity"/>
    <property type="evidence" value="ECO:0007669"/>
    <property type="project" value="TreeGrafter"/>
</dbReference>
<proteinExistence type="predicted"/>
<comment type="caution">
    <text evidence="4">The sequence shown here is derived from an EMBL/GenBank/DDBJ whole genome shotgun (WGS) entry which is preliminary data.</text>
</comment>
<dbReference type="GO" id="GO:0010212">
    <property type="term" value="P:response to ionizing radiation"/>
    <property type="evidence" value="ECO:0007669"/>
    <property type="project" value="TreeGrafter"/>
</dbReference>
<dbReference type="GO" id="GO:0042826">
    <property type="term" value="F:histone deacetylase binding"/>
    <property type="evidence" value="ECO:0007669"/>
    <property type="project" value="TreeGrafter"/>
</dbReference>
<dbReference type="OrthoDB" id="2193595at2759"/>
<dbReference type="EMBL" id="SRLO01000147">
    <property type="protein sequence ID" value="TNN71616.1"/>
    <property type="molecule type" value="Genomic_DNA"/>
</dbReference>
<gene>
    <name evidence="4" type="primary">Mta1</name>
    <name evidence="4" type="ORF">EYF80_018141</name>
</gene>
<dbReference type="Gene3D" id="2.30.30.490">
    <property type="match status" value="1"/>
</dbReference>
<evidence type="ECO:0000259" key="3">
    <source>
        <dbReference type="PROSITE" id="PS51156"/>
    </source>
</evidence>
<evidence type="ECO:0000256" key="2">
    <source>
        <dbReference type="SAM" id="SignalP"/>
    </source>
</evidence>
<dbReference type="InterPro" id="IPR000949">
    <property type="entry name" value="ELM2_dom"/>
</dbReference>
<keyword evidence="1" id="KW-0539">Nucleus</keyword>
<dbReference type="Proteomes" id="UP000314294">
    <property type="component" value="Unassembled WGS sequence"/>
</dbReference>
<dbReference type="GO" id="GO:0016581">
    <property type="term" value="C:NuRD complex"/>
    <property type="evidence" value="ECO:0007669"/>
    <property type="project" value="TreeGrafter"/>
</dbReference>
<evidence type="ECO:0000313" key="4">
    <source>
        <dbReference type="EMBL" id="TNN71616.1"/>
    </source>
</evidence>
<accession>A0A4Z2I0P8</accession>
<feature type="chain" id="PRO_5021297276" evidence="2">
    <location>
        <begin position="27"/>
        <end position="253"/>
    </location>
</feature>
<sequence length="253" mass="27638">MSAWAVSIRPSWFFLAELCQLQFGEGCNASMGVGCTLSLLLLRSVVPGHCREIGSQEEEEEEREKDRGVEVLVKDARPGGQLELEAGGAVHAAAVSPSPPAAANNLDSEVVAAFHPTSKFPLGQIDHYSALHMLFTASPPPSLLPSPPPSLASSPASRGKCCVTLLNETEALKSYLEREDSFFYSLVYDPQQKTLLADKGEIRVGNKYQADITDLMKEDEEDGRDLEKLEEKIFDPSSSLTEKQIDQFLVVAR</sequence>
<organism evidence="4 5">
    <name type="scientific">Liparis tanakae</name>
    <name type="common">Tanaka's snailfish</name>
    <dbReference type="NCBI Taxonomy" id="230148"/>
    <lineage>
        <taxon>Eukaryota</taxon>
        <taxon>Metazoa</taxon>
        <taxon>Chordata</taxon>
        <taxon>Craniata</taxon>
        <taxon>Vertebrata</taxon>
        <taxon>Euteleostomi</taxon>
        <taxon>Actinopterygii</taxon>
        <taxon>Neopterygii</taxon>
        <taxon>Teleostei</taxon>
        <taxon>Neoteleostei</taxon>
        <taxon>Acanthomorphata</taxon>
        <taxon>Eupercaria</taxon>
        <taxon>Perciformes</taxon>
        <taxon>Cottioidei</taxon>
        <taxon>Cottales</taxon>
        <taxon>Liparidae</taxon>
        <taxon>Liparis</taxon>
    </lineage>
</organism>
<dbReference type="Pfam" id="PF01448">
    <property type="entry name" value="ELM2"/>
    <property type="match status" value="1"/>
</dbReference>
<dbReference type="InterPro" id="IPR043151">
    <property type="entry name" value="BAH_sf"/>
</dbReference>
<dbReference type="Gene3D" id="4.10.1240.50">
    <property type="match status" value="1"/>
</dbReference>
<feature type="signal peptide" evidence="2">
    <location>
        <begin position="1"/>
        <end position="26"/>
    </location>
</feature>
<dbReference type="PANTHER" id="PTHR10865:SF5">
    <property type="entry name" value="METASTASIS-ASSOCIATED PROTEIN MTA1"/>
    <property type="match status" value="1"/>
</dbReference>
<name>A0A4Z2I0P8_9TELE</name>
<dbReference type="GO" id="GO:0006302">
    <property type="term" value="P:double-strand break repair"/>
    <property type="evidence" value="ECO:0007669"/>
    <property type="project" value="TreeGrafter"/>
</dbReference>
<dbReference type="SMART" id="SM01189">
    <property type="entry name" value="ELM2"/>
    <property type="match status" value="1"/>
</dbReference>
<dbReference type="PROSITE" id="PS51156">
    <property type="entry name" value="ELM2"/>
    <property type="match status" value="1"/>
</dbReference>